<dbReference type="EMBL" id="SRLO01000019">
    <property type="protein sequence ID" value="TNN85816.1"/>
    <property type="molecule type" value="Genomic_DNA"/>
</dbReference>
<evidence type="ECO:0000313" key="3">
    <source>
        <dbReference type="Proteomes" id="UP000314294"/>
    </source>
</evidence>
<dbReference type="Proteomes" id="UP000314294">
    <property type="component" value="Unassembled WGS sequence"/>
</dbReference>
<protein>
    <submittedName>
        <fullName evidence="2">Uncharacterized protein</fullName>
    </submittedName>
</protein>
<gene>
    <name evidence="2" type="ORF">EYF80_004063</name>
</gene>
<organism evidence="2 3">
    <name type="scientific">Liparis tanakae</name>
    <name type="common">Tanaka's snailfish</name>
    <dbReference type="NCBI Taxonomy" id="230148"/>
    <lineage>
        <taxon>Eukaryota</taxon>
        <taxon>Metazoa</taxon>
        <taxon>Chordata</taxon>
        <taxon>Craniata</taxon>
        <taxon>Vertebrata</taxon>
        <taxon>Euteleostomi</taxon>
        <taxon>Actinopterygii</taxon>
        <taxon>Neopterygii</taxon>
        <taxon>Teleostei</taxon>
        <taxon>Neoteleostei</taxon>
        <taxon>Acanthomorphata</taxon>
        <taxon>Eupercaria</taxon>
        <taxon>Perciformes</taxon>
        <taxon>Cottioidei</taxon>
        <taxon>Cottales</taxon>
        <taxon>Liparidae</taxon>
        <taxon>Liparis</taxon>
    </lineage>
</organism>
<sequence>MAYATSVSNFTALAVFKLAECFCGSRAMSQSCDSQASQNTSRFSFAILLDGFESPERQLLPVHFEQVGGPNDCHLMELEEESDILLQDKKRGQSNGGWSNHRKKERRAGDMNEGGI</sequence>
<proteinExistence type="predicted"/>
<feature type="region of interest" description="Disordered" evidence="1">
    <location>
        <begin position="84"/>
        <end position="116"/>
    </location>
</feature>
<dbReference type="AlphaFoldDB" id="A0A4Z2J6L1"/>
<comment type="caution">
    <text evidence="2">The sequence shown here is derived from an EMBL/GenBank/DDBJ whole genome shotgun (WGS) entry which is preliminary data.</text>
</comment>
<keyword evidence="3" id="KW-1185">Reference proteome</keyword>
<evidence type="ECO:0000313" key="2">
    <source>
        <dbReference type="EMBL" id="TNN85816.1"/>
    </source>
</evidence>
<reference evidence="2 3" key="1">
    <citation type="submission" date="2019-03" db="EMBL/GenBank/DDBJ databases">
        <title>First draft genome of Liparis tanakae, snailfish: a comprehensive survey of snailfish specific genes.</title>
        <authorList>
            <person name="Kim W."/>
            <person name="Song I."/>
            <person name="Jeong J.-H."/>
            <person name="Kim D."/>
            <person name="Kim S."/>
            <person name="Ryu S."/>
            <person name="Song J.Y."/>
            <person name="Lee S.K."/>
        </authorList>
    </citation>
    <scope>NUCLEOTIDE SEQUENCE [LARGE SCALE GENOMIC DNA]</scope>
    <source>
        <tissue evidence="2">Muscle</tissue>
    </source>
</reference>
<accession>A0A4Z2J6L1</accession>
<name>A0A4Z2J6L1_9TELE</name>
<evidence type="ECO:0000256" key="1">
    <source>
        <dbReference type="SAM" id="MobiDB-lite"/>
    </source>
</evidence>